<keyword evidence="5 6" id="KW-0539">Nucleus</keyword>
<keyword evidence="4 6" id="KW-0698">rRNA processing</keyword>
<dbReference type="PANTHER" id="PTHR12838:SF0">
    <property type="entry name" value="U3 SMALL NUCLEOLAR RNA-ASSOCIATED PROTEIN 11-RELATED"/>
    <property type="match status" value="1"/>
</dbReference>
<evidence type="ECO:0000256" key="4">
    <source>
        <dbReference type="ARBA" id="ARBA00022552"/>
    </source>
</evidence>
<dbReference type="VEuPathDB" id="FungiDB:YALI1_E02432g"/>
<dbReference type="GeneID" id="2912073"/>
<dbReference type="PIRSF" id="PIRSF015952">
    <property type="entry name" value="U3snoRNP11"/>
    <property type="match status" value="1"/>
</dbReference>
<comment type="subunit">
    <text evidence="6">Component of the ribosomal small subunit (SSU) processome.</text>
</comment>
<comment type="subcellular location">
    <subcellularLocation>
        <location evidence="2 6">Nucleus</location>
        <location evidence="2 6">Nucleolus</location>
    </subcellularLocation>
</comment>
<evidence type="ECO:0000313" key="11">
    <source>
        <dbReference type="Proteomes" id="UP000256601"/>
    </source>
</evidence>
<feature type="region of interest" description="Disordered" evidence="7">
    <location>
        <begin position="1"/>
        <end position="23"/>
    </location>
</feature>
<dbReference type="Proteomes" id="UP000182444">
    <property type="component" value="Chromosome 1E"/>
</dbReference>
<dbReference type="AlphaFoldDB" id="A0A1D8NGR9"/>
<dbReference type="Proteomes" id="UP000256601">
    <property type="component" value="Unassembled WGS sequence"/>
</dbReference>
<dbReference type="EMBL" id="CP017557">
    <property type="protein sequence ID" value="AOW04830.1"/>
    <property type="molecule type" value="Genomic_DNA"/>
</dbReference>
<comment type="similarity">
    <text evidence="3 6">Belongs to the UTP11 family.</text>
</comment>
<proteinExistence type="inferred from homology"/>
<evidence type="ECO:0000256" key="3">
    <source>
        <dbReference type="ARBA" id="ARBA00008105"/>
    </source>
</evidence>
<name>A0A1D8NGR9_YARLL</name>
<dbReference type="VEuPathDB" id="FungiDB:YALI0_E01936g"/>
<reference evidence="8 10" key="1">
    <citation type="journal article" date="2016" name="PLoS ONE">
        <title>Sequence Assembly of Yarrowia lipolytica Strain W29/CLIB89 Shows Transposable Element Diversity.</title>
        <authorList>
            <person name="Magnan C."/>
            <person name="Yu J."/>
            <person name="Chang I."/>
            <person name="Jahn E."/>
            <person name="Kanomata Y."/>
            <person name="Wu J."/>
            <person name="Zeller M."/>
            <person name="Oakes M."/>
            <person name="Baldi P."/>
            <person name="Sandmeyer S."/>
        </authorList>
    </citation>
    <scope>NUCLEOTIDE SEQUENCE [LARGE SCALE GENOMIC DNA]</scope>
    <source>
        <strain evidence="8">CLIB89</strain>
        <strain evidence="10">CLIB89(W29)</strain>
    </source>
</reference>
<dbReference type="eggNOG" id="KOG3237">
    <property type="taxonomic scope" value="Eukaryota"/>
</dbReference>
<evidence type="ECO:0000313" key="8">
    <source>
        <dbReference type="EMBL" id="AOW04830.1"/>
    </source>
</evidence>
<reference evidence="9 11" key="2">
    <citation type="submission" date="2018-07" db="EMBL/GenBank/DDBJ databases">
        <title>Draft Genome Assemblies for Five Robust Yarrowia lipolytica Strains Exhibiting High Lipid Production and Pentose Sugar Utilization and Sugar Alcohol Secretion from Undetoxified Lignocellulosic Biomass Hydrolysates.</title>
        <authorList>
            <consortium name="DOE Joint Genome Institute"/>
            <person name="Walker C."/>
            <person name="Ryu S."/>
            <person name="Na H."/>
            <person name="Zane M."/>
            <person name="LaButti K."/>
            <person name="Lipzen A."/>
            <person name="Haridas S."/>
            <person name="Barry K."/>
            <person name="Grigoriev I.V."/>
            <person name="Quarterman J."/>
            <person name="Slininger P."/>
            <person name="Dien B."/>
            <person name="Trinh C.T."/>
        </authorList>
    </citation>
    <scope>NUCLEOTIDE SEQUENCE [LARGE SCALE GENOMIC DNA]</scope>
    <source>
        <strain evidence="9 11">YB392</strain>
    </source>
</reference>
<dbReference type="GO" id="GO:0000472">
    <property type="term" value="P:endonucleolytic cleavage to generate mature 5'-end of SSU-rRNA from (SSU-rRNA, 5.8S rRNA, LSU-rRNA)"/>
    <property type="evidence" value="ECO:0007669"/>
    <property type="project" value="EnsemblFungi"/>
</dbReference>
<evidence type="ECO:0000256" key="2">
    <source>
        <dbReference type="ARBA" id="ARBA00004604"/>
    </source>
</evidence>
<dbReference type="RefSeq" id="XP_503437.1">
    <property type="nucleotide sequence ID" value="XM_503437.1"/>
</dbReference>
<gene>
    <name evidence="9" type="ORF">B0I71DRAFT_126434</name>
    <name evidence="8" type="ORF">YALI1_E02432g</name>
</gene>
<dbReference type="Pfam" id="PF03998">
    <property type="entry name" value="Utp11"/>
    <property type="match status" value="1"/>
</dbReference>
<evidence type="ECO:0000256" key="5">
    <source>
        <dbReference type="ARBA" id="ARBA00023242"/>
    </source>
</evidence>
<dbReference type="KEGG" id="yli:2912073"/>
<dbReference type="GO" id="GO:0000447">
    <property type="term" value="P:endonucleolytic cleavage in ITS1 to separate SSU-rRNA from 5.8S rRNA and LSU-rRNA from tricistronic rRNA transcript (SSU-rRNA, 5.8S rRNA, LSU-rRNA)"/>
    <property type="evidence" value="ECO:0007669"/>
    <property type="project" value="EnsemblFungi"/>
</dbReference>
<sequence length="244" mass="28962">MARLVHNIQKKQHRERSQIAERRHLGLLEKKKDYKLRAENYHAKEAKLKLLRKKAKERNPDEFYFGMHSTKTDEHGIGYKENPLDVAERELSADAKKLLQTQDATYVRTMRLKELRVIERMQAELMPKATGKHTIFVNSEKEQEEFDPAEYFKTDKTLLNKRENRLKLDQLEQKQTHAQELDEGINKERVSRLKKLAAHIERERELAIVEHRLDLDRELAKGGEKEKVVKDGNVSYKWKAERKK</sequence>
<dbReference type="InterPro" id="IPR007144">
    <property type="entry name" value="SSU_processome_Utp11"/>
</dbReference>
<accession>A0A1D8NGR9</accession>
<evidence type="ECO:0000256" key="1">
    <source>
        <dbReference type="ARBA" id="ARBA00004099"/>
    </source>
</evidence>
<evidence type="ECO:0000313" key="10">
    <source>
        <dbReference type="Proteomes" id="UP000182444"/>
    </source>
</evidence>
<dbReference type="GO" id="GO:0032040">
    <property type="term" value="C:small-subunit processome"/>
    <property type="evidence" value="ECO:0007669"/>
    <property type="project" value="UniProtKB-UniRule"/>
</dbReference>
<dbReference type="OMA" id="DLKYVVM"/>
<dbReference type="OrthoDB" id="29058at2759"/>
<dbReference type="GO" id="GO:0000480">
    <property type="term" value="P:endonucleolytic cleavage in 5'-ETS of tricistronic rRNA transcript (SSU-rRNA, 5.8S rRNA, LSU-rRNA)"/>
    <property type="evidence" value="ECO:0007669"/>
    <property type="project" value="EnsemblFungi"/>
</dbReference>
<dbReference type="EMBL" id="KZ858947">
    <property type="protein sequence ID" value="RDW29095.1"/>
    <property type="molecule type" value="Genomic_DNA"/>
</dbReference>
<dbReference type="PANTHER" id="PTHR12838">
    <property type="entry name" value="U3 SMALL NUCLEOLAR RNA-ASSOCIATED PROTEIN 11"/>
    <property type="match status" value="1"/>
</dbReference>
<evidence type="ECO:0000256" key="7">
    <source>
        <dbReference type="SAM" id="MobiDB-lite"/>
    </source>
</evidence>
<evidence type="ECO:0000313" key="9">
    <source>
        <dbReference type="EMBL" id="RDW29095.1"/>
    </source>
</evidence>
<dbReference type="GO" id="GO:0006412">
    <property type="term" value="P:translation"/>
    <property type="evidence" value="ECO:0007669"/>
    <property type="project" value="EnsemblFungi"/>
</dbReference>
<organism evidence="8 10">
    <name type="scientific">Yarrowia lipolytica</name>
    <name type="common">Candida lipolytica</name>
    <dbReference type="NCBI Taxonomy" id="4952"/>
    <lineage>
        <taxon>Eukaryota</taxon>
        <taxon>Fungi</taxon>
        <taxon>Dikarya</taxon>
        <taxon>Ascomycota</taxon>
        <taxon>Saccharomycotina</taxon>
        <taxon>Dipodascomycetes</taxon>
        <taxon>Dipodascales</taxon>
        <taxon>Dipodascales incertae sedis</taxon>
        <taxon>Yarrowia</taxon>
    </lineage>
</organism>
<evidence type="ECO:0000256" key="6">
    <source>
        <dbReference type="PIRNR" id="PIRNR015952"/>
    </source>
</evidence>
<protein>
    <recommendedName>
        <fullName evidence="6">U3 small nucleolar RNA-associated protein 11</fullName>
        <shortName evidence="6">U3 snoRNA-associated protein 11</shortName>
    </recommendedName>
</protein>
<comment type="function">
    <text evidence="1 6">Involved in nucleolar processing of pre-18S ribosomal RNA.</text>
</comment>